<accession>A0ABV9I9W8</accession>
<gene>
    <name evidence="1" type="ORF">ACFO0D_07850</name>
</gene>
<protein>
    <submittedName>
        <fullName evidence="1">Uncharacterized protein</fullName>
    </submittedName>
</protein>
<keyword evidence="2" id="KW-1185">Reference proteome</keyword>
<organism evidence="1 2">
    <name type="scientific">Deinococcus hohokamensis</name>
    <dbReference type="NCBI Taxonomy" id="309883"/>
    <lineage>
        <taxon>Bacteria</taxon>
        <taxon>Thermotogati</taxon>
        <taxon>Deinococcota</taxon>
        <taxon>Deinococci</taxon>
        <taxon>Deinococcales</taxon>
        <taxon>Deinococcaceae</taxon>
        <taxon>Deinococcus</taxon>
    </lineage>
</organism>
<dbReference type="RefSeq" id="WP_380061262.1">
    <property type="nucleotide sequence ID" value="NZ_JBHSEI010000005.1"/>
</dbReference>
<evidence type="ECO:0000313" key="2">
    <source>
        <dbReference type="Proteomes" id="UP001595952"/>
    </source>
</evidence>
<evidence type="ECO:0000313" key="1">
    <source>
        <dbReference type="EMBL" id="MFC4638254.1"/>
    </source>
</evidence>
<name>A0ABV9I9W8_9DEIO</name>
<proteinExistence type="predicted"/>
<comment type="caution">
    <text evidence="1">The sequence shown here is derived from an EMBL/GenBank/DDBJ whole genome shotgun (WGS) entry which is preliminary data.</text>
</comment>
<dbReference type="EMBL" id="JBHSEI010000005">
    <property type="protein sequence ID" value="MFC4638254.1"/>
    <property type="molecule type" value="Genomic_DNA"/>
</dbReference>
<reference evidence="2" key="1">
    <citation type="journal article" date="2019" name="Int. J. Syst. Evol. Microbiol.">
        <title>The Global Catalogue of Microorganisms (GCM) 10K type strain sequencing project: providing services to taxonomists for standard genome sequencing and annotation.</title>
        <authorList>
            <consortium name="The Broad Institute Genomics Platform"/>
            <consortium name="The Broad Institute Genome Sequencing Center for Infectious Disease"/>
            <person name="Wu L."/>
            <person name="Ma J."/>
        </authorList>
    </citation>
    <scope>NUCLEOTIDE SEQUENCE [LARGE SCALE GENOMIC DNA]</scope>
    <source>
        <strain evidence="2">CCUG 55995</strain>
    </source>
</reference>
<dbReference type="Proteomes" id="UP001595952">
    <property type="component" value="Unassembled WGS sequence"/>
</dbReference>
<sequence>MPTIQRCLEDVPGPSALQVLMVWRHLELLGQPDHEVLDAVTRRVTDPGLMRDMTLAKVGLDPEWPDTPCIAARHGVALARAVAAGREGLRRVYRALLCAAPGTGEAAAPDSP</sequence>